<evidence type="ECO:0000313" key="1">
    <source>
        <dbReference type="EnsemblMetazoa" id="Aqu2.1.40098_001"/>
    </source>
</evidence>
<protein>
    <submittedName>
        <fullName evidence="1">Uncharacterized protein</fullName>
    </submittedName>
</protein>
<organism evidence="1">
    <name type="scientific">Amphimedon queenslandica</name>
    <name type="common">Sponge</name>
    <dbReference type="NCBI Taxonomy" id="400682"/>
    <lineage>
        <taxon>Eukaryota</taxon>
        <taxon>Metazoa</taxon>
        <taxon>Porifera</taxon>
        <taxon>Demospongiae</taxon>
        <taxon>Heteroscleromorpha</taxon>
        <taxon>Haplosclerida</taxon>
        <taxon>Niphatidae</taxon>
        <taxon>Amphimedon</taxon>
    </lineage>
</organism>
<accession>A0A1X7VKZ6</accession>
<dbReference type="EnsemblMetazoa" id="Aqu2.1.40098_001">
    <property type="protein sequence ID" value="Aqu2.1.40098_001"/>
    <property type="gene ID" value="Aqu2.1.40098"/>
</dbReference>
<dbReference type="InParanoid" id="A0A1X7VKZ6"/>
<proteinExistence type="predicted"/>
<dbReference type="AlphaFoldDB" id="A0A1X7VKZ6"/>
<reference evidence="1" key="1">
    <citation type="submission" date="2017-05" db="UniProtKB">
        <authorList>
            <consortium name="EnsemblMetazoa"/>
        </authorList>
    </citation>
    <scope>IDENTIFICATION</scope>
</reference>
<name>A0A1X7VKZ6_AMPQE</name>
<sequence length="84" mass="9646">VNFMSINVNVKMVNLTTKQNVTIIDKRALMADFKIDLKNGKYQPCTWYNSDTHPMDRASSFPPISSGFISNDSIEWLILYISQE</sequence>